<comment type="caution">
    <text evidence="12">The sequence shown here is derived from an EMBL/GenBank/DDBJ whole genome shotgun (WGS) entry which is preliminary data.</text>
</comment>
<feature type="active site" description="Proton donor/acceptor" evidence="9">
    <location>
        <position position="240"/>
    </location>
</feature>
<comment type="function">
    <text evidence="9 10">Catalyzes hydrolysis of the D-alanyl-D-alanine dipeptide.</text>
</comment>
<dbReference type="InterPro" id="IPR009045">
    <property type="entry name" value="Zn_M74/Hedgehog-like"/>
</dbReference>
<reference evidence="12" key="1">
    <citation type="journal article" date="2022" name="Int. J. Syst. Evol. Microbiol.">
        <title>Prevotella lacticifex sp. nov., isolated from the rumen of cows.</title>
        <authorList>
            <person name="Shinkai T."/>
            <person name="Ikeyama N."/>
            <person name="Kumagai M."/>
            <person name="Ohmori H."/>
            <person name="Sakamoto M."/>
            <person name="Ohkuma M."/>
            <person name="Mitsumori M."/>
        </authorList>
    </citation>
    <scope>NUCLEOTIDE SEQUENCE</scope>
    <source>
        <strain evidence="12">R5076</strain>
    </source>
</reference>
<dbReference type="Proteomes" id="UP000825483">
    <property type="component" value="Unassembled WGS sequence"/>
</dbReference>
<evidence type="ECO:0000256" key="2">
    <source>
        <dbReference type="ARBA" id="ARBA00022670"/>
    </source>
</evidence>
<feature type="site" description="Transition state stabilizer" evidence="9">
    <location>
        <position position="109"/>
    </location>
</feature>
<sequence>MNQMKLWMLAAILVIICGVCVITCCGSEDDNPVVSPTDDSSQFVTLTDVVPDAILEIRYYGTYNFVGQRIDGYEEPTALLTKQAAAALKEVSDDVRQQGYRLKIYDAYRPQKGVDHFVRWAADLTATEMKPYFYPNLDKSVLFEQEYIMEKSGHTRGSTVDLTLFDMATEKELDMGGTFDWFGPESHPDFCGNPETGEYTGENSKSSATPKSSITEQQFKNRMILRRAMLAHGFKPLDTEWWHFTLKDEPFPDTYFTFPVKQLNK</sequence>
<evidence type="ECO:0000313" key="13">
    <source>
        <dbReference type="Proteomes" id="UP000825483"/>
    </source>
</evidence>
<dbReference type="EMBL" id="BPUB01000001">
    <property type="protein sequence ID" value="GJG57458.1"/>
    <property type="molecule type" value="Genomic_DNA"/>
</dbReference>
<dbReference type="GO" id="GO:0006508">
    <property type="term" value="P:proteolysis"/>
    <property type="evidence" value="ECO:0007669"/>
    <property type="project" value="UniProtKB-KW"/>
</dbReference>
<dbReference type="GO" id="GO:0071555">
    <property type="term" value="P:cell wall organization"/>
    <property type="evidence" value="ECO:0007669"/>
    <property type="project" value="UniProtKB-KW"/>
</dbReference>
<dbReference type="PANTHER" id="PTHR43126">
    <property type="entry name" value="D-ALANYL-D-ALANINE DIPEPTIDASE"/>
    <property type="match status" value="1"/>
</dbReference>
<keyword evidence="3 9" id="KW-0479">Metal-binding</keyword>
<evidence type="ECO:0000313" key="12">
    <source>
        <dbReference type="EMBL" id="GJG57458.1"/>
    </source>
</evidence>
<dbReference type="PIRSF" id="PIRSF026671">
    <property type="entry name" value="AA_dipeptidase"/>
    <property type="match status" value="1"/>
</dbReference>
<dbReference type="Gene3D" id="3.30.1380.10">
    <property type="match status" value="1"/>
</dbReference>
<keyword evidence="4 9" id="KW-0378">Hydrolase</keyword>
<evidence type="ECO:0000256" key="3">
    <source>
        <dbReference type="ARBA" id="ARBA00022723"/>
    </source>
</evidence>
<feature type="region of interest" description="Disordered" evidence="11">
    <location>
        <begin position="191"/>
        <end position="215"/>
    </location>
</feature>
<dbReference type="GO" id="GO:0160237">
    <property type="term" value="F:D-Ala-D-Ala dipeptidase activity"/>
    <property type="evidence" value="ECO:0007669"/>
    <property type="project" value="UniProtKB-EC"/>
</dbReference>
<accession>A0A9R1C7I7</accession>
<keyword evidence="5 9" id="KW-0862">Zinc</keyword>
<dbReference type="Pfam" id="PF01427">
    <property type="entry name" value="Peptidase_M15"/>
    <property type="match status" value="2"/>
</dbReference>
<evidence type="ECO:0000256" key="10">
    <source>
        <dbReference type="PIRNR" id="PIRNR026671"/>
    </source>
</evidence>
<dbReference type="InterPro" id="IPR000755">
    <property type="entry name" value="A_A_dipeptidase"/>
</dbReference>
<dbReference type="CDD" id="cd14817">
    <property type="entry name" value="D-Ala-D-Ala_dipeptidase_VanX"/>
    <property type="match status" value="1"/>
</dbReference>
<comment type="catalytic activity">
    <reaction evidence="1 9 10">
        <text>D-alanyl-D-alanine + H2O = 2 D-alanine</text>
        <dbReference type="Rhea" id="RHEA:20661"/>
        <dbReference type="ChEBI" id="CHEBI:15377"/>
        <dbReference type="ChEBI" id="CHEBI:57416"/>
        <dbReference type="ChEBI" id="CHEBI:57822"/>
        <dbReference type="EC" id="3.4.13.22"/>
    </reaction>
</comment>
<evidence type="ECO:0000256" key="1">
    <source>
        <dbReference type="ARBA" id="ARBA00001362"/>
    </source>
</evidence>
<dbReference type="EC" id="3.4.13.22" evidence="9 10"/>
<organism evidence="12 13">
    <name type="scientific">Prevotella lacticifex</name>
    <dbReference type="NCBI Taxonomy" id="2854755"/>
    <lineage>
        <taxon>Bacteria</taxon>
        <taxon>Pseudomonadati</taxon>
        <taxon>Bacteroidota</taxon>
        <taxon>Bacteroidia</taxon>
        <taxon>Bacteroidales</taxon>
        <taxon>Prevotellaceae</taxon>
        <taxon>Prevotella</taxon>
    </lineage>
</organism>
<evidence type="ECO:0000256" key="7">
    <source>
        <dbReference type="ARBA" id="ARBA00023049"/>
    </source>
</evidence>
<dbReference type="GeneID" id="72468361"/>
<keyword evidence="6 9" id="KW-0224">Dipeptidase</keyword>
<evidence type="ECO:0000256" key="8">
    <source>
        <dbReference type="ARBA" id="ARBA00023316"/>
    </source>
</evidence>
<dbReference type="PANTHER" id="PTHR43126:SF1">
    <property type="entry name" value="D-ALANYL-D-ALANINE DIPEPTIDASE"/>
    <property type="match status" value="1"/>
</dbReference>
<gene>
    <name evidence="12" type="primary">vanA_1</name>
    <name evidence="12" type="ORF">PRLR5076_03090</name>
</gene>
<feature type="binding site" evidence="9">
    <location>
        <position position="161"/>
    </location>
    <ligand>
        <name>Zn(2+)</name>
        <dbReference type="ChEBI" id="CHEBI:29105"/>
        <note>catalytic</note>
    </ligand>
</feature>
<name>A0A9R1C7I7_9BACT</name>
<evidence type="ECO:0000256" key="5">
    <source>
        <dbReference type="ARBA" id="ARBA00022833"/>
    </source>
</evidence>
<keyword evidence="7 9" id="KW-0482">Metalloprotease</keyword>
<keyword evidence="2 9" id="KW-0645">Protease</keyword>
<evidence type="ECO:0000256" key="6">
    <source>
        <dbReference type="ARBA" id="ARBA00022997"/>
    </source>
</evidence>
<comment type="similarity">
    <text evidence="9 10">Belongs to the peptidase M15D family.</text>
</comment>
<dbReference type="HAMAP" id="MF_01924">
    <property type="entry name" value="A_A_dipeptidase"/>
    <property type="match status" value="1"/>
</dbReference>
<keyword evidence="13" id="KW-1185">Reference proteome</keyword>
<dbReference type="RefSeq" id="WP_223927784.1">
    <property type="nucleotide sequence ID" value="NZ_BPTU01000003.1"/>
</dbReference>
<feature type="compositionally biased region" description="Polar residues" evidence="11">
    <location>
        <begin position="201"/>
        <end position="215"/>
    </location>
</feature>
<dbReference type="SUPFAM" id="SSF55166">
    <property type="entry name" value="Hedgehog/DD-peptidase"/>
    <property type="match status" value="1"/>
</dbReference>
<evidence type="ECO:0000256" key="11">
    <source>
        <dbReference type="SAM" id="MobiDB-lite"/>
    </source>
</evidence>
<dbReference type="AlphaFoldDB" id="A0A9R1C7I7"/>
<evidence type="ECO:0000256" key="4">
    <source>
        <dbReference type="ARBA" id="ARBA00022801"/>
    </source>
</evidence>
<proteinExistence type="inferred from homology"/>
<keyword evidence="8 10" id="KW-0961">Cell wall biogenesis/degradation</keyword>
<protein>
    <recommendedName>
        <fullName evidence="9 10">D-alanyl-D-alanine dipeptidase</fullName>
        <shortName evidence="9 10">D-Ala-D-Ala dipeptidase</shortName>
        <ecNumber evidence="9 10">3.4.13.22</ecNumber>
    </recommendedName>
</protein>
<dbReference type="GO" id="GO:0008237">
    <property type="term" value="F:metallopeptidase activity"/>
    <property type="evidence" value="ECO:0007669"/>
    <property type="project" value="UniProtKB-KW"/>
</dbReference>
<feature type="binding site" evidence="9">
    <location>
        <position position="154"/>
    </location>
    <ligand>
        <name>Zn(2+)</name>
        <dbReference type="ChEBI" id="CHEBI:29105"/>
        <note>catalytic</note>
    </ligand>
</feature>
<comment type="cofactor">
    <cofactor evidence="9">
        <name>Zn(2+)</name>
        <dbReference type="ChEBI" id="CHEBI:29105"/>
    </cofactor>
    <text evidence="9">Binds 1 zinc ion per subunit.</text>
</comment>
<dbReference type="GO" id="GO:0008270">
    <property type="term" value="F:zinc ion binding"/>
    <property type="evidence" value="ECO:0007669"/>
    <property type="project" value="UniProtKB-UniRule"/>
</dbReference>
<feature type="binding site" evidence="9">
    <location>
        <position position="243"/>
    </location>
    <ligand>
        <name>Zn(2+)</name>
        <dbReference type="ChEBI" id="CHEBI:29105"/>
        <note>catalytic</note>
    </ligand>
</feature>
<evidence type="ECO:0000256" key="9">
    <source>
        <dbReference type="HAMAP-Rule" id="MF_01924"/>
    </source>
</evidence>